<protein>
    <recommendedName>
        <fullName evidence="7">Glycine zipper family protein</fullName>
    </recommendedName>
</protein>
<reference evidence="3 5" key="1">
    <citation type="submission" date="2017-06" db="EMBL/GenBank/DDBJ databases">
        <title>Genome Sequencing of the methanotroph Methylovulum psychrotolerants str. HV10-M2 isolated from a high-altitude environment.</title>
        <authorList>
            <person name="Mateos-Rivera A."/>
        </authorList>
    </citation>
    <scope>NUCLEOTIDE SEQUENCE [LARGE SCALE GENOMIC DNA]</scope>
    <source>
        <strain evidence="3 5">HV10_M2</strain>
    </source>
</reference>
<organism evidence="3 5">
    <name type="scientific">Methylovulum psychrotolerans</name>
    <dbReference type="NCBI Taxonomy" id="1704499"/>
    <lineage>
        <taxon>Bacteria</taxon>
        <taxon>Pseudomonadati</taxon>
        <taxon>Pseudomonadota</taxon>
        <taxon>Gammaproteobacteria</taxon>
        <taxon>Methylococcales</taxon>
        <taxon>Methylococcaceae</taxon>
        <taxon>Methylovulum</taxon>
    </lineage>
</organism>
<evidence type="ECO:0008006" key="7">
    <source>
        <dbReference type="Google" id="ProtNLM"/>
    </source>
</evidence>
<name>A0A1Z4C458_9GAMM</name>
<evidence type="ECO:0000313" key="4">
    <source>
        <dbReference type="EMBL" id="POZ53041.1"/>
    </source>
</evidence>
<evidence type="ECO:0000313" key="5">
    <source>
        <dbReference type="Proteomes" id="UP000197019"/>
    </source>
</evidence>
<reference evidence="4 6" key="2">
    <citation type="submission" date="2017-11" db="EMBL/GenBank/DDBJ databases">
        <title>Draft Genome Sequence of Methylobacter psychrotolerans Sph1T, an Obligate Methanotroph from Low-Temperature Environments.</title>
        <authorList>
            <person name="Oshkin I.Y."/>
            <person name="Miroshnikov K."/>
            <person name="Belova S.E."/>
            <person name="Korzhenkov A."/>
            <person name="Toshchakov S.V."/>
            <person name="Dedysh S.N."/>
        </authorList>
    </citation>
    <scope>NUCLEOTIDE SEQUENCE [LARGE SCALE GENOMIC DNA]</scope>
    <source>
        <strain evidence="4 6">Sph1</strain>
    </source>
</reference>
<dbReference type="OrthoDB" id="5573966at2"/>
<feature type="chain" id="PRO_5036030961" description="Glycine zipper family protein" evidence="2">
    <location>
        <begin position="18"/>
        <end position="135"/>
    </location>
</feature>
<gene>
    <name evidence="4" type="ORF">AADEFJLK_00050</name>
    <name evidence="3" type="ORF">CEK71_20740</name>
</gene>
<evidence type="ECO:0000256" key="2">
    <source>
        <dbReference type="SAM" id="SignalP"/>
    </source>
</evidence>
<feature type="compositionally biased region" description="Pro residues" evidence="1">
    <location>
        <begin position="109"/>
        <end position="121"/>
    </location>
</feature>
<evidence type="ECO:0000256" key="1">
    <source>
        <dbReference type="SAM" id="MobiDB-lite"/>
    </source>
</evidence>
<dbReference type="Proteomes" id="UP000237423">
    <property type="component" value="Unassembled WGS sequence"/>
</dbReference>
<dbReference type="Proteomes" id="UP000197019">
    <property type="component" value="Chromosome"/>
</dbReference>
<feature type="region of interest" description="Disordered" evidence="1">
    <location>
        <begin position="93"/>
        <end position="135"/>
    </location>
</feature>
<feature type="signal peptide" evidence="2">
    <location>
        <begin position="1"/>
        <end position="17"/>
    </location>
</feature>
<keyword evidence="5" id="KW-1185">Reference proteome</keyword>
<dbReference type="KEGG" id="mpsy:CEK71_20740"/>
<accession>A0A1Z4C458</accession>
<dbReference type="EMBL" id="CP022129">
    <property type="protein sequence ID" value="ASF48295.1"/>
    <property type="molecule type" value="Genomic_DNA"/>
</dbReference>
<proteinExistence type="predicted"/>
<feature type="compositionally biased region" description="Low complexity" evidence="1">
    <location>
        <begin position="126"/>
        <end position="135"/>
    </location>
</feature>
<evidence type="ECO:0000313" key="3">
    <source>
        <dbReference type="EMBL" id="ASF48295.1"/>
    </source>
</evidence>
<dbReference type="AlphaFoldDB" id="A0A1Z4C458"/>
<dbReference type="RefSeq" id="WP_088621165.1">
    <property type="nucleotide sequence ID" value="NZ_CP022129.1"/>
</dbReference>
<dbReference type="EMBL" id="PGFZ01000001">
    <property type="protein sequence ID" value="POZ53041.1"/>
    <property type="molecule type" value="Genomic_DNA"/>
</dbReference>
<evidence type="ECO:0000313" key="6">
    <source>
        <dbReference type="Proteomes" id="UP000237423"/>
    </source>
</evidence>
<sequence length="135" mass="14155">MSPITTFFAVTAVMAIAGCTTLPTGPNVMVLPGTGVSFDKFRTDDTLCEQYAASQIGAATSANASSSTDELQERYDVAYVQCMYTKGHRVPISGPFSDLEPHGADMPPAHIPPPPTGAPPRPPHDAPNSPGNLNQ</sequence>
<keyword evidence="2" id="KW-0732">Signal</keyword>